<protein>
    <submittedName>
        <fullName evidence="1">Inositol monophosphatase family protein</fullName>
    </submittedName>
</protein>
<dbReference type="STRING" id="35608.A0A2U1PSP3"/>
<dbReference type="Proteomes" id="UP000245207">
    <property type="component" value="Unassembled WGS sequence"/>
</dbReference>
<proteinExistence type="predicted"/>
<dbReference type="AlphaFoldDB" id="A0A2U1PSP3"/>
<dbReference type="SUPFAM" id="SSF56655">
    <property type="entry name" value="Carbohydrate phosphatase"/>
    <property type="match status" value="1"/>
</dbReference>
<keyword evidence="2" id="KW-1185">Reference proteome</keyword>
<name>A0A2U1PSP3_ARTAN</name>
<evidence type="ECO:0000313" key="2">
    <source>
        <dbReference type="Proteomes" id="UP000245207"/>
    </source>
</evidence>
<accession>A0A2U1PSP3</accession>
<sequence>MQDTIIRLTDHAVGVICVQEAGGKVTDWNGDQLDLAADQAERKSLFPQMGVSNRVYRDEGGIEGTARSLSALERVVMGGGCMCCRVDHDE</sequence>
<reference evidence="1 2" key="1">
    <citation type="journal article" date="2018" name="Mol. Plant">
        <title>The genome of Artemisia annua provides insight into the evolution of Asteraceae family and artemisinin biosynthesis.</title>
        <authorList>
            <person name="Shen Q."/>
            <person name="Zhang L."/>
            <person name="Liao Z."/>
            <person name="Wang S."/>
            <person name="Yan T."/>
            <person name="Shi P."/>
            <person name="Liu M."/>
            <person name="Fu X."/>
            <person name="Pan Q."/>
            <person name="Wang Y."/>
            <person name="Lv Z."/>
            <person name="Lu X."/>
            <person name="Zhang F."/>
            <person name="Jiang W."/>
            <person name="Ma Y."/>
            <person name="Chen M."/>
            <person name="Hao X."/>
            <person name="Li L."/>
            <person name="Tang Y."/>
            <person name="Lv G."/>
            <person name="Zhou Y."/>
            <person name="Sun X."/>
            <person name="Brodelius P.E."/>
            <person name="Rose J.K.C."/>
            <person name="Tang K."/>
        </authorList>
    </citation>
    <scope>NUCLEOTIDE SEQUENCE [LARGE SCALE GENOMIC DNA]</scope>
    <source>
        <strain evidence="2">cv. Huhao1</strain>
        <tissue evidence="1">Leaf</tissue>
    </source>
</reference>
<organism evidence="1 2">
    <name type="scientific">Artemisia annua</name>
    <name type="common">Sweet wormwood</name>
    <dbReference type="NCBI Taxonomy" id="35608"/>
    <lineage>
        <taxon>Eukaryota</taxon>
        <taxon>Viridiplantae</taxon>
        <taxon>Streptophyta</taxon>
        <taxon>Embryophyta</taxon>
        <taxon>Tracheophyta</taxon>
        <taxon>Spermatophyta</taxon>
        <taxon>Magnoliopsida</taxon>
        <taxon>eudicotyledons</taxon>
        <taxon>Gunneridae</taxon>
        <taxon>Pentapetalae</taxon>
        <taxon>asterids</taxon>
        <taxon>campanulids</taxon>
        <taxon>Asterales</taxon>
        <taxon>Asteraceae</taxon>
        <taxon>Asteroideae</taxon>
        <taxon>Anthemideae</taxon>
        <taxon>Artemisiinae</taxon>
        <taxon>Artemisia</taxon>
    </lineage>
</organism>
<gene>
    <name evidence="1" type="ORF">CTI12_AA118190</name>
</gene>
<comment type="caution">
    <text evidence="1">The sequence shown here is derived from an EMBL/GenBank/DDBJ whole genome shotgun (WGS) entry which is preliminary data.</text>
</comment>
<dbReference type="EMBL" id="PKPP01000781">
    <property type="protein sequence ID" value="PWA88764.1"/>
    <property type="molecule type" value="Genomic_DNA"/>
</dbReference>
<dbReference type="Gene3D" id="3.40.190.80">
    <property type="match status" value="1"/>
</dbReference>
<dbReference type="OrthoDB" id="411145at2759"/>
<evidence type="ECO:0000313" key="1">
    <source>
        <dbReference type="EMBL" id="PWA88764.1"/>
    </source>
</evidence>